<accession>A0A6J7WGK4</accession>
<protein>
    <submittedName>
        <fullName evidence="1">Uncharacterized protein</fullName>
    </submittedName>
</protein>
<organism evidence="1">
    <name type="scientific">uncultured Caudovirales phage</name>
    <dbReference type="NCBI Taxonomy" id="2100421"/>
    <lineage>
        <taxon>Viruses</taxon>
        <taxon>Duplodnaviria</taxon>
        <taxon>Heunggongvirae</taxon>
        <taxon>Uroviricota</taxon>
        <taxon>Caudoviricetes</taxon>
        <taxon>Peduoviridae</taxon>
        <taxon>Maltschvirus</taxon>
        <taxon>Maltschvirus maltsch</taxon>
    </lineage>
</organism>
<reference evidence="1" key="1">
    <citation type="submission" date="2020-05" db="EMBL/GenBank/DDBJ databases">
        <authorList>
            <person name="Chiriac C."/>
            <person name="Salcher M."/>
            <person name="Ghai R."/>
            <person name="Kavagutti S V."/>
        </authorList>
    </citation>
    <scope>NUCLEOTIDE SEQUENCE</scope>
</reference>
<dbReference type="EMBL" id="LR798233">
    <property type="protein sequence ID" value="CAB5212901.1"/>
    <property type="molecule type" value="Genomic_DNA"/>
</dbReference>
<proteinExistence type="predicted"/>
<evidence type="ECO:0000313" key="1">
    <source>
        <dbReference type="EMBL" id="CAB5212901.1"/>
    </source>
</evidence>
<name>A0A6J7WGK4_9CAUD</name>
<sequence>MPVTPDTSVFSKLQGFADYQRANDDFMLKKALTIQAAQKNALETQALQATAANGGLTLKDMLTMREQQQTHADNLDMKKQQLESTNAYRDAMLGDKQNKEQEKKDLKFRTDQNLLANATNSIDKQIAHVDALFDGDNLKPDVANVYGTTLGYQTPIFYQGTRDAKTKLDFVNAGAFINSLADMKNQSATGASGLGALSEREGDKVQSAAMSAADTKQSPESAAAALKLYKQTLLESKGGLQSGFKNIYSDRFPTASTLDPELAKAELKKRGLIQ</sequence>
<gene>
    <name evidence="1" type="ORF">UFOVP191_63</name>
</gene>